<dbReference type="AlphaFoldDB" id="F2KSK9"/>
<dbReference type="eggNOG" id="arCOG00722">
    <property type="taxonomic scope" value="Archaea"/>
</dbReference>
<dbReference type="KEGG" id="ave:Arcve_2090"/>
<proteinExistence type="predicted"/>
<evidence type="ECO:0000313" key="1">
    <source>
        <dbReference type="EMBL" id="AEA48079.1"/>
    </source>
</evidence>
<dbReference type="HOGENOM" id="CLU_174581_0_1_2"/>
<dbReference type="RefSeq" id="WP_013684730.1">
    <property type="nucleotide sequence ID" value="NC_015320.1"/>
</dbReference>
<accession>F2KSK9</accession>
<dbReference type="Pfam" id="PF03683">
    <property type="entry name" value="UPF0175"/>
    <property type="match status" value="1"/>
</dbReference>
<gene>
    <name evidence="1" type="ordered locus">Arcve_2090</name>
</gene>
<dbReference type="EMBL" id="CP002588">
    <property type="protein sequence ID" value="AEA48079.1"/>
    <property type="molecule type" value="Genomic_DNA"/>
</dbReference>
<evidence type="ECO:0000313" key="2">
    <source>
        <dbReference type="Proteomes" id="UP000008136"/>
    </source>
</evidence>
<dbReference type="Proteomes" id="UP000008136">
    <property type="component" value="Chromosome"/>
</dbReference>
<dbReference type="STRING" id="693661.Arcve_2090"/>
<keyword evidence="2" id="KW-1185">Reference proteome</keyword>
<organism evidence="1 2">
    <name type="scientific">Archaeoglobus veneficus (strain DSM 11195 / SNP6)</name>
    <dbReference type="NCBI Taxonomy" id="693661"/>
    <lineage>
        <taxon>Archaea</taxon>
        <taxon>Methanobacteriati</taxon>
        <taxon>Methanobacteriota</taxon>
        <taxon>Archaeoglobi</taxon>
        <taxon>Archaeoglobales</taxon>
        <taxon>Archaeoglobaceae</taxon>
        <taxon>Archaeoglobus</taxon>
    </lineage>
</organism>
<sequence length="98" mass="11113">MSTEVNYILDAITKLGYKKEDIIRDALTMFLAANKELRERIAIELYKEDKISLGKASEIAGLSYEEMKALLLKNNIPVRRGPESVDELKKKAKLLSTL</sequence>
<protein>
    <submittedName>
        <fullName evidence="1">Uncharacterized protein</fullName>
    </submittedName>
</protein>
<name>F2KSK9_ARCVS</name>
<dbReference type="GeneID" id="10395224"/>
<dbReference type="InterPro" id="IPR005368">
    <property type="entry name" value="UPF0175"/>
</dbReference>
<reference evidence="1 2" key="1">
    <citation type="submission" date="2011-03" db="EMBL/GenBank/DDBJ databases">
        <title>The complete genome of Archaeoglobus veneficus SNP6.</title>
        <authorList>
            <consortium name="US DOE Joint Genome Institute (JGI-PGF)"/>
            <person name="Lucas S."/>
            <person name="Copeland A."/>
            <person name="Lapidus A."/>
            <person name="Bruce D."/>
            <person name="Goodwin L."/>
            <person name="Pitluck S."/>
            <person name="Kyrpides N."/>
            <person name="Mavromatis K."/>
            <person name="Pagani I."/>
            <person name="Ivanova N."/>
            <person name="Mikhailova N."/>
            <person name="Lu M."/>
            <person name="Detter J.C."/>
            <person name="Tapia R."/>
            <person name="Han C."/>
            <person name="Land M."/>
            <person name="Hauser L."/>
            <person name="Markowitz V."/>
            <person name="Cheng J.-F."/>
            <person name="Hugenholtz P."/>
            <person name="Woyke T."/>
            <person name="Wu D."/>
            <person name="Spring S."/>
            <person name="Brambilla E."/>
            <person name="Klenk H.-P."/>
            <person name="Eisen J.A."/>
        </authorList>
    </citation>
    <scope>NUCLEOTIDE SEQUENCE [LARGE SCALE GENOMIC DNA]</scope>
    <source>
        <strain>SNP6</strain>
    </source>
</reference>